<proteinExistence type="predicted"/>
<protein>
    <submittedName>
        <fullName evidence="1">Uncharacterized protein</fullName>
    </submittedName>
</protein>
<reference evidence="1" key="1">
    <citation type="journal article" date="2018" name="Genome Biol. Evol.">
        <title>Genomics and development of Lentinus tigrinus, a white-rot wood-decaying mushroom with dimorphic fruiting bodies.</title>
        <authorList>
            <person name="Wu B."/>
            <person name="Xu Z."/>
            <person name="Knudson A."/>
            <person name="Carlson A."/>
            <person name="Chen N."/>
            <person name="Kovaka S."/>
            <person name="LaButti K."/>
            <person name="Lipzen A."/>
            <person name="Pennachio C."/>
            <person name="Riley R."/>
            <person name="Schakwitz W."/>
            <person name="Umezawa K."/>
            <person name="Ohm R.A."/>
            <person name="Grigoriev I.V."/>
            <person name="Nagy L.G."/>
            <person name="Gibbons J."/>
            <person name="Hibbett D."/>
        </authorList>
    </citation>
    <scope>NUCLEOTIDE SEQUENCE [LARGE SCALE GENOMIC DNA]</scope>
    <source>
        <strain evidence="1">ALCF2SS1-6</strain>
    </source>
</reference>
<dbReference type="Proteomes" id="UP000313359">
    <property type="component" value="Unassembled WGS sequence"/>
</dbReference>
<keyword evidence="2" id="KW-1185">Reference proteome</keyword>
<dbReference type="EMBL" id="ML122325">
    <property type="protein sequence ID" value="RPD53291.1"/>
    <property type="molecule type" value="Genomic_DNA"/>
</dbReference>
<organism evidence="1 2">
    <name type="scientific">Lentinus tigrinus ALCF2SS1-6</name>
    <dbReference type="NCBI Taxonomy" id="1328759"/>
    <lineage>
        <taxon>Eukaryota</taxon>
        <taxon>Fungi</taxon>
        <taxon>Dikarya</taxon>
        <taxon>Basidiomycota</taxon>
        <taxon>Agaricomycotina</taxon>
        <taxon>Agaricomycetes</taxon>
        <taxon>Polyporales</taxon>
        <taxon>Polyporaceae</taxon>
        <taxon>Lentinus</taxon>
    </lineage>
</organism>
<accession>A0A5C2RQ84</accession>
<evidence type="ECO:0000313" key="1">
    <source>
        <dbReference type="EMBL" id="RPD53291.1"/>
    </source>
</evidence>
<dbReference type="OrthoDB" id="2757622at2759"/>
<sequence length="171" mass="18793">MSVPQVYTFDIKPDPDTLDVKPGYVHVPNLGRFSTKDCAGKPLPMGDLLRAHGASLSGRFARANDMTIVKVMNSRTVRLKVSWPGYADWITDINAGPIGSMATQVATVFKTFLANSSGHRKAGVLSDWNIQTKRFTLEDFALVAIVHLGEDLFTAEIEQVQCRPGSPRGRF</sequence>
<evidence type="ECO:0000313" key="2">
    <source>
        <dbReference type="Proteomes" id="UP000313359"/>
    </source>
</evidence>
<gene>
    <name evidence="1" type="ORF">L227DRAFT_617131</name>
</gene>
<name>A0A5C2RQ84_9APHY</name>
<dbReference type="AlphaFoldDB" id="A0A5C2RQ84"/>